<keyword evidence="3" id="KW-1185">Reference proteome</keyword>
<reference evidence="2" key="1">
    <citation type="submission" date="2021-01" db="UniProtKB">
        <authorList>
            <consortium name="EnsemblMetazoa"/>
        </authorList>
    </citation>
    <scope>IDENTIFICATION</scope>
</reference>
<dbReference type="EnsemblMetazoa" id="CLYHEMT020848.1">
    <property type="protein sequence ID" value="CLYHEMP020848.1"/>
    <property type="gene ID" value="CLYHEMG020848"/>
</dbReference>
<keyword evidence="1" id="KW-0812">Transmembrane</keyword>
<protein>
    <submittedName>
        <fullName evidence="2">Uncharacterized protein</fullName>
    </submittedName>
</protein>
<keyword evidence="1" id="KW-1133">Transmembrane helix</keyword>
<evidence type="ECO:0000313" key="2">
    <source>
        <dbReference type="EnsemblMetazoa" id="CLYHEMP020848.1"/>
    </source>
</evidence>
<name>A0A7M5XBT4_9CNID</name>
<evidence type="ECO:0000256" key="1">
    <source>
        <dbReference type="SAM" id="Phobius"/>
    </source>
</evidence>
<feature type="transmembrane region" description="Helical" evidence="1">
    <location>
        <begin position="5"/>
        <end position="25"/>
    </location>
</feature>
<sequence length="123" mass="14532">KRSKIVVYISTLIAFSLGCIFAYFNTELSEVIFYIWIVLDHLHVVVAMIAYGYLFTKLRDNRRRTARVSAVITTNNNNLDVPGEQERHIKLKKYMKRLKKAFYLPTLFVLNFLLFTYTPDIIY</sequence>
<accession>A0A7M5XBT4</accession>
<evidence type="ECO:0000313" key="3">
    <source>
        <dbReference type="Proteomes" id="UP000594262"/>
    </source>
</evidence>
<feature type="transmembrane region" description="Helical" evidence="1">
    <location>
        <begin position="31"/>
        <end position="54"/>
    </location>
</feature>
<feature type="transmembrane region" description="Helical" evidence="1">
    <location>
        <begin position="101"/>
        <end position="118"/>
    </location>
</feature>
<organism evidence="2 3">
    <name type="scientific">Clytia hemisphaerica</name>
    <dbReference type="NCBI Taxonomy" id="252671"/>
    <lineage>
        <taxon>Eukaryota</taxon>
        <taxon>Metazoa</taxon>
        <taxon>Cnidaria</taxon>
        <taxon>Hydrozoa</taxon>
        <taxon>Hydroidolina</taxon>
        <taxon>Leptothecata</taxon>
        <taxon>Obeliida</taxon>
        <taxon>Clytiidae</taxon>
        <taxon>Clytia</taxon>
    </lineage>
</organism>
<keyword evidence="1" id="KW-0472">Membrane</keyword>
<dbReference type="Proteomes" id="UP000594262">
    <property type="component" value="Unplaced"/>
</dbReference>
<proteinExistence type="predicted"/>
<dbReference type="AlphaFoldDB" id="A0A7M5XBT4"/>